<dbReference type="EMBL" id="LN899827">
    <property type="protein sequence ID" value="CUV47959.1"/>
    <property type="molecule type" value="Genomic_DNA"/>
</dbReference>
<dbReference type="AlphaFoldDB" id="A0A0S4WMR5"/>
<organism evidence="1">
    <name type="scientific">Ralstonia solanacearum</name>
    <name type="common">Pseudomonas solanacearum</name>
    <dbReference type="NCBI Taxonomy" id="305"/>
    <lineage>
        <taxon>Bacteria</taxon>
        <taxon>Pseudomonadati</taxon>
        <taxon>Pseudomonadota</taxon>
        <taxon>Betaproteobacteria</taxon>
        <taxon>Burkholderiales</taxon>
        <taxon>Burkholderiaceae</taxon>
        <taxon>Ralstonia</taxon>
        <taxon>Ralstonia solanacearum species complex</taxon>
    </lineage>
</organism>
<protein>
    <submittedName>
        <fullName evidence="1">Uncharacterized protein</fullName>
    </submittedName>
</protein>
<sequence length="81" mass="9793">MPDKELTKIARDIRHLYWHIRTLRRGIQDAARRRYYRKIASKKKRLLEAGVSKREVLDLLMCCRSRGCRYRACLDCTKRLL</sequence>
<name>A0A0S4WMR5_RALSL</name>
<reference evidence="1" key="1">
    <citation type="submission" date="2015-10" db="EMBL/GenBank/DDBJ databases">
        <authorList>
            <person name="Gilbert D.G."/>
        </authorList>
    </citation>
    <scope>NUCLEOTIDE SEQUENCE</scope>
    <source>
        <strain evidence="1">Phyl III-seqv23</strain>
    </source>
</reference>
<gene>
    <name evidence="1" type="ORF">TO10_v1_1270013</name>
</gene>
<proteinExistence type="predicted"/>
<evidence type="ECO:0000313" key="1">
    <source>
        <dbReference type="EMBL" id="CUV47959.1"/>
    </source>
</evidence>
<accession>A0A0S4WMR5</accession>